<keyword evidence="2" id="KW-1185">Reference proteome</keyword>
<dbReference type="Proteomes" id="UP000287872">
    <property type="component" value="Unassembled WGS sequence"/>
</dbReference>
<comment type="caution">
    <text evidence="1">The sequence shown here is derived from an EMBL/GenBank/DDBJ whole genome shotgun (WGS) entry which is preliminary data.</text>
</comment>
<dbReference type="InterPro" id="IPR050580">
    <property type="entry name" value="2H_phosphoesterase_YjcG-like"/>
</dbReference>
<proteinExistence type="predicted"/>
<dbReference type="SUPFAM" id="SSF55144">
    <property type="entry name" value="LigT-like"/>
    <property type="match status" value="1"/>
</dbReference>
<dbReference type="AlphaFoldDB" id="A0A401UHY6"/>
<dbReference type="Pfam" id="PF13563">
    <property type="entry name" value="2_5_RNA_ligase2"/>
    <property type="match status" value="1"/>
</dbReference>
<evidence type="ECO:0000313" key="1">
    <source>
        <dbReference type="EMBL" id="GCD09167.1"/>
    </source>
</evidence>
<dbReference type="InterPro" id="IPR009097">
    <property type="entry name" value="Cyclic_Pdiesterase"/>
</dbReference>
<organism evidence="1 2">
    <name type="scientific">Clostridium tagluense</name>
    <dbReference type="NCBI Taxonomy" id="360422"/>
    <lineage>
        <taxon>Bacteria</taxon>
        <taxon>Bacillati</taxon>
        <taxon>Bacillota</taxon>
        <taxon>Clostridia</taxon>
        <taxon>Eubacteriales</taxon>
        <taxon>Clostridiaceae</taxon>
        <taxon>Clostridium</taxon>
    </lineage>
</organism>
<name>A0A401UHY6_9CLOT</name>
<dbReference type="PANTHER" id="PTHR40037:SF1">
    <property type="entry name" value="PHOSPHOESTERASE SAOUHSC_00951-RELATED"/>
    <property type="match status" value="1"/>
</dbReference>
<dbReference type="OrthoDB" id="1524661at2"/>
<reference evidence="1 2" key="1">
    <citation type="submission" date="2018-11" db="EMBL/GenBank/DDBJ databases">
        <title>Genome sequencing and assembly of Clostridium tagluense strain A121.</title>
        <authorList>
            <person name="Murakami T."/>
            <person name="Segawa T."/>
            <person name="Shcherbakova V.A."/>
            <person name="Mori H."/>
            <person name="Yoshimura Y."/>
        </authorList>
    </citation>
    <scope>NUCLEOTIDE SEQUENCE [LARGE SCALE GENOMIC DNA]</scope>
    <source>
        <strain evidence="1 2">A121</strain>
    </source>
</reference>
<dbReference type="PANTHER" id="PTHR40037">
    <property type="entry name" value="PHOSPHOESTERASE YJCG-RELATED"/>
    <property type="match status" value="1"/>
</dbReference>
<dbReference type="GO" id="GO:0016874">
    <property type="term" value="F:ligase activity"/>
    <property type="evidence" value="ECO:0007669"/>
    <property type="project" value="UniProtKB-KW"/>
</dbReference>
<evidence type="ECO:0000313" key="2">
    <source>
        <dbReference type="Proteomes" id="UP000287872"/>
    </source>
</evidence>
<protein>
    <submittedName>
        <fullName evidence="1">2'-5' RNA ligase</fullName>
    </submittedName>
</protein>
<dbReference type="Gene3D" id="3.90.1140.10">
    <property type="entry name" value="Cyclic phosphodiesterase"/>
    <property type="match status" value="1"/>
</dbReference>
<keyword evidence="1" id="KW-0436">Ligase</keyword>
<dbReference type="RefSeq" id="WP_124998303.1">
    <property type="nucleotide sequence ID" value="NZ_BHYK01000003.1"/>
</dbReference>
<accession>A0A401UHY6</accession>
<gene>
    <name evidence="1" type="ORF">Ctaglu_07900</name>
</gene>
<sequence>MFSRAIVIFPQFNNVRLINEIREKYDPLFDYIAPHITLVFPFESNITTSELIKYIKQSLVGVEKFSLAMRRITGSSDEYIFLDVKKGNDKIIEIHDKLYEGLLKEHHNRFIPYFTHLTLGRLRDEKMHQEIVKSLFTFDEIFEIEVEEVAVVRLDEEEKSIIEYIHKF</sequence>
<dbReference type="EMBL" id="BHYK01000003">
    <property type="protein sequence ID" value="GCD09167.1"/>
    <property type="molecule type" value="Genomic_DNA"/>
</dbReference>